<organism evidence="2 3">
    <name type="scientific">Christiangramia echinicola</name>
    <dbReference type="NCBI Taxonomy" id="279359"/>
    <lineage>
        <taxon>Bacteria</taxon>
        <taxon>Pseudomonadati</taxon>
        <taxon>Bacteroidota</taxon>
        <taxon>Flavobacteriia</taxon>
        <taxon>Flavobacteriales</taxon>
        <taxon>Flavobacteriaceae</taxon>
        <taxon>Christiangramia</taxon>
    </lineage>
</organism>
<dbReference type="AlphaFoldDB" id="A0A1H1MH62"/>
<evidence type="ECO:0000313" key="2">
    <source>
        <dbReference type="EMBL" id="SDR85980.1"/>
    </source>
</evidence>
<dbReference type="RefSeq" id="WP_157717376.1">
    <property type="nucleotide sequence ID" value="NZ_LT629745.1"/>
</dbReference>
<protein>
    <submittedName>
        <fullName evidence="2">Uncharacterized protein</fullName>
    </submittedName>
</protein>
<accession>A0A1H1MH62</accession>
<feature type="signal peptide" evidence="1">
    <location>
        <begin position="1"/>
        <end position="18"/>
    </location>
</feature>
<proteinExistence type="predicted"/>
<keyword evidence="3" id="KW-1185">Reference proteome</keyword>
<name>A0A1H1MH62_9FLAO</name>
<sequence>MKYFFSFFLFITFFYSMAQEIVGYTITNKDEKIDFYKNLQEKSKLAYNHVIAGDISFTGEYLYYVDKNNEFQRIAQKKIKELSHDSIRYLTLPINWSSKRVHEVIAENNSYLLTQYYFSGFYYFYVFDKSDMKYVENKIPHSYSKRKDQENFKRYIEPYFSDCPQLLDKIRYNIEHIVYEGYIGNRGVKEVENYLFRTISDFKCE</sequence>
<dbReference type="Proteomes" id="UP000198858">
    <property type="component" value="Chromosome I"/>
</dbReference>
<keyword evidence="1" id="KW-0732">Signal</keyword>
<dbReference type="STRING" id="1250231.SAMN04488552_1300"/>
<evidence type="ECO:0000256" key="1">
    <source>
        <dbReference type="SAM" id="SignalP"/>
    </source>
</evidence>
<dbReference type="EMBL" id="LT629745">
    <property type="protein sequence ID" value="SDR85980.1"/>
    <property type="molecule type" value="Genomic_DNA"/>
</dbReference>
<feature type="chain" id="PRO_5009254471" evidence="1">
    <location>
        <begin position="19"/>
        <end position="205"/>
    </location>
</feature>
<gene>
    <name evidence="2" type="ORF">SAMN04488552_1300</name>
</gene>
<reference evidence="2 3" key="1">
    <citation type="submission" date="2016-10" db="EMBL/GenBank/DDBJ databases">
        <authorList>
            <person name="Varghese N."/>
            <person name="Submissions S."/>
        </authorList>
    </citation>
    <scope>NUCLEOTIDE SEQUENCE [LARGE SCALE GENOMIC DNA]</scope>
    <source>
        <strain evidence="2 3">Mar_2010_102</strain>
    </source>
</reference>
<evidence type="ECO:0000313" key="3">
    <source>
        <dbReference type="Proteomes" id="UP000198858"/>
    </source>
</evidence>